<dbReference type="OrthoDB" id="9991317at2759"/>
<sequence length="1031" mass="115140">MFITVNTDKLKTMLGMSKEPGKQYRDTHVLLTLGKSLVWEYLIKGNIHYLDDAVALFQEARRLLPPRSPFIYTTITLLCHVAWIRYTESGQMKGREEMDAYRQEEEEEDKEGLAAFRMGTELKDGDEAEVEEAISQLLLSLVYRPVGHLERSASLANLALALYTRFQHSGDLQDLEESILTDREALSLRPSYHPDRCSTLNNLAISLLNRFEFTGQLDDLEQCISIHREVLSIRPPSHPSRSFTLNNLATALRTCFTEQGQVEDLNEAISLLHEVATAESHSHPTYYPVLNNLAGFLRLRFETSGGRDDLVECISLLQNALGVLPDSHPRRISLVVNLAASLSTHFEHKGEVGDLDRSIVLLQESLSPMTQQMHPGNWRALNNLAAALSTRYKHSGQLEDLEESIRLHRHALDLIPSPALHPESLNNLATTLFTHFEHKGSQESLQEAILLEREALDLRSPSDPQRSLSVINLAAPLFARFELAGCFQDLEDAISLEREALELRAEPHPDRSSSLQLGNVPLGSGLADSFLSCFERKGDYRDLEECISFNRKALELSNVPHDAAISLHSNLALALSIRCKDKGSIKDIEEAVLLQRQILELRPEAHPRHSSTVCDLAKSLCDRYEYKGDLNDLHECIALLRQSLALRPEPHPDRHSSLTHLALALLKRYDWLKEDIADLEESISLYQQSLSVLPPSHPNRFAALGHFAVARWKWFLISGDQEDLDAALKLFRAPSEDSLVAEHKGLECPSPQALCQQRDAIIDEIRQLQGFKDFLSPPSTAFLKKAAHNGPVIFLITSMYGCDALVLNEDGCLEHTPLLIQYDALIHLKKVVQQLAQGHYASLDMITDVASSRGEGTRLKAHLKPPGTDSESIPSVDDAFQSVLATLWTEIVKPIIQTLALAKTDSPKRIWWCPTGPFVFLPVHAAGIYAGEDGGSDCLSDYAISSYCSSPQELISSCSEPSEDFKLLVVIEPESTEPGARPLPWTKEELERIRSQVPNAESLIPRVGSKASPVPTSDLFEDIKKSTIVRE</sequence>
<comment type="caution">
    <text evidence="1">The sequence shown here is derived from an EMBL/GenBank/DDBJ whole genome shotgun (WGS) entry which is preliminary data.</text>
</comment>
<dbReference type="HOGENOM" id="CLU_001305_0_1_1"/>
<evidence type="ECO:0008006" key="3">
    <source>
        <dbReference type="Google" id="ProtNLM"/>
    </source>
</evidence>
<dbReference type="OMA" id="TLQPKGH"/>
<dbReference type="SUPFAM" id="SSF48452">
    <property type="entry name" value="TPR-like"/>
    <property type="match status" value="2"/>
</dbReference>
<organism evidence="1 2">
    <name type="scientific">Coprinopsis cinerea (strain Okayama-7 / 130 / ATCC MYA-4618 / FGSC 9003)</name>
    <name type="common">Inky cap fungus</name>
    <name type="synonym">Hormographiella aspergillata</name>
    <dbReference type="NCBI Taxonomy" id="240176"/>
    <lineage>
        <taxon>Eukaryota</taxon>
        <taxon>Fungi</taxon>
        <taxon>Dikarya</taxon>
        <taxon>Basidiomycota</taxon>
        <taxon>Agaricomycotina</taxon>
        <taxon>Agaricomycetes</taxon>
        <taxon>Agaricomycetidae</taxon>
        <taxon>Agaricales</taxon>
        <taxon>Agaricineae</taxon>
        <taxon>Psathyrellaceae</taxon>
        <taxon>Coprinopsis</taxon>
    </lineage>
</organism>
<dbReference type="PANTHER" id="PTHR19959">
    <property type="entry name" value="KINESIN LIGHT CHAIN"/>
    <property type="match status" value="1"/>
</dbReference>
<name>A8MZZ2_COPC7</name>
<dbReference type="SUPFAM" id="SSF81901">
    <property type="entry name" value="HCP-like"/>
    <property type="match status" value="1"/>
</dbReference>
<dbReference type="Proteomes" id="UP000001861">
    <property type="component" value="Unassembled WGS sequence"/>
</dbReference>
<protein>
    <recommendedName>
        <fullName evidence="3">CHAT domain-containing protein</fullName>
    </recommendedName>
</protein>
<dbReference type="GeneID" id="6004645"/>
<proteinExistence type="predicted"/>
<dbReference type="InParanoid" id="A8MZZ2"/>
<dbReference type="Pfam" id="PF13374">
    <property type="entry name" value="TPR_10"/>
    <property type="match status" value="2"/>
</dbReference>
<dbReference type="eggNOG" id="ENOG502RI97">
    <property type="taxonomic scope" value="Eukaryota"/>
</dbReference>
<keyword evidence="2" id="KW-1185">Reference proteome</keyword>
<dbReference type="AlphaFoldDB" id="A8MZZ2"/>
<dbReference type="RefSeq" id="XP_001828307.2">
    <property type="nucleotide sequence ID" value="XM_001828255.2"/>
</dbReference>
<dbReference type="KEGG" id="cci:CC1G_02888"/>
<dbReference type="InterPro" id="IPR011990">
    <property type="entry name" value="TPR-like_helical_dom_sf"/>
</dbReference>
<dbReference type="VEuPathDB" id="FungiDB:CC1G_02888"/>
<evidence type="ECO:0000313" key="1">
    <source>
        <dbReference type="EMBL" id="EAU93658.2"/>
    </source>
</evidence>
<gene>
    <name evidence="1" type="ORF">CC1G_02888</name>
</gene>
<dbReference type="EMBL" id="AACS02000001">
    <property type="protein sequence ID" value="EAU93658.2"/>
    <property type="molecule type" value="Genomic_DNA"/>
</dbReference>
<dbReference type="PANTHER" id="PTHR19959:SF119">
    <property type="entry name" value="FUNGAL LIPASE-LIKE DOMAIN-CONTAINING PROTEIN"/>
    <property type="match status" value="1"/>
</dbReference>
<evidence type="ECO:0000313" key="2">
    <source>
        <dbReference type="Proteomes" id="UP000001861"/>
    </source>
</evidence>
<dbReference type="Gene3D" id="1.25.40.10">
    <property type="entry name" value="Tetratricopeptide repeat domain"/>
    <property type="match status" value="3"/>
</dbReference>
<dbReference type="SMART" id="SM00028">
    <property type="entry name" value="TPR"/>
    <property type="match status" value="5"/>
</dbReference>
<dbReference type="InterPro" id="IPR019734">
    <property type="entry name" value="TPR_rpt"/>
</dbReference>
<reference evidence="1 2" key="1">
    <citation type="journal article" date="2010" name="Proc. Natl. Acad. Sci. U.S.A.">
        <title>Insights into evolution of multicellular fungi from the assembled chromosomes of the mushroom Coprinopsis cinerea (Coprinus cinereus).</title>
        <authorList>
            <person name="Stajich J.E."/>
            <person name="Wilke S.K."/>
            <person name="Ahren D."/>
            <person name="Au C.H."/>
            <person name="Birren B.W."/>
            <person name="Borodovsky M."/>
            <person name="Burns C."/>
            <person name="Canback B."/>
            <person name="Casselton L.A."/>
            <person name="Cheng C.K."/>
            <person name="Deng J."/>
            <person name="Dietrich F.S."/>
            <person name="Fargo D.C."/>
            <person name="Farman M.L."/>
            <person name="Gathman A.C."/>
            <person name="Goldberg J."/>
            <person name="Guigo R."/>
            <person name="Hoegger P.J."/>
            <person name="Hooker J.B."/>
            <person name="Huggins A."/>
            <person name="James T.Y."/>
            <person name="Kamada T."/>
            <person name="Kilaru S."/>
            <person name="Kodira C."/>
            <person name="Kues U."/>
            <person name="Kupfer D."/>
            <person name="Kwan H.S."/>
            <person name="Lomsadze A."/>
            <person name="Li W."/>
            <person name="Lilly W.W."/>
            <person name="Ma L.J."/>
            <person name="Mackey A.J."/>
            <person name="Manning G."/>
            <person name="Martin F."/>
            <person name="Muraguchi H."/>
            <person name="Natvig D.O."/>
            <person name="Palmerini H."/>
            <person name="Ramesh M.A."/>
            <person name="Rehmeyer C.J."/>
            <person name="Roe B.A."/>
            <person name="Shenoy N."/>
            <person name="Stanke M."/>
            <person name="Ter-Hovhannisyan V."/>
            <person name="Tunlid A."/>
            <person name="Velagapudi R."/>
            <person name="Vision T.J."/>
            <person name="Zeng Q."/>
            <person name="Zolan M.E."/>
            <person name="Pukkila P.J."/>
        </authorList>
    </citation>
    <scope>NUCLEOTIDE SEQUENCE [LARGE SCALE GENOMIC DNA]</scope>
    <source>
        <strain evidence="2">Okayama-7 / 130 / ATCC MYA-4618 / FGSC 9003</strain>
    </source>
</reference>
<accession>A8MZZ2</accession>